<accession>A0A517DPJ5</accession>
<feature type="transmembrane region" description="Helical" evidence="1">
    <location>
        <begin position="62"/>
        <end position="80"/>
    </location>
</feature>
<gene>
    <name evidence="2" type="ORF">SPTER_04640</name>
</gene>
<dbReference type="RefSeq" id="WP_144348876.1">
    <property type="nucleotide sequence ID" value="NZ_CP036259.1"/>
</dbReference>
<sequence>MLSPDTGVLAAVELQKLLTGLRIDDWLHRDLFHFKWYFLLGVFACSVLAWCKLVDKKRLPEITLYAGLTIIITLVLDEFGEELTLWDYPIDIIPIFPPLTAVDLASLPVIYSLIYQYFKTWNSFLRATVIMATIFCIVLEPLLVWGGFYQTLKWKYYYGFPIYIMMALFNRWLVTKIYQIAGNAKRTLNPVSGSE</sequence>
<keyword evidence="3" id="KW-1185">Reference proteome</keyword>
<dbReference type="NCBIfam" id="NF041644">
    <property type="entry name" value="CBO0543_fam"/>
    <property type="match status" value="1"/>
</dbReference>
<proteinExistence type="predicted"/>
<keyword evidence="1" id="KW-0812">Transmembrane</keyword>
<keyword evidence="1" id="KW-1133">Transmembrane helix</keyword>
<keyword evidence="1" id="KW-0472">Membrane</keyword>
<dbReference type="KEGG" id="sted:SPTER_04640"/>
<feature type="transmembrane region" description="Helical" evidence="1">
    <location>
        <begin position="36"/>
        <end position="55"/>
    </location>
</feature>
<dbReference type="Proteomes" id="UP000320776">
    <property type="component" value="Chromosome"/>
</dbReference>
<name>A0A517DPJ5_9FIRM</name>
<dbReference type="InterPro" id="IPR048147">
    <property type="entry name" value="CBO0543-like"/>
</dbReference>
<organism evidence="2 3">
    <name type="scientific">Sporomusa termitida</name>
    <dbReference type="NCBI Taxonomy" id="2377"/>
    <lineage>
        <taxon>Bacteria</taxon>
        <taxon>Bacillati</taxon>
        <taxon>Bacillota</taxon>
        <taxon>Negativicutes</taxon>
        <taxon>Selenomonadales</taxon>
        <taxon>Sporomusaceae</taxon>
        <taxon>Sporomusa</taxon>
    </lineage>
</organism>
<feature type="transmembrane region" description="Helical" evidence="1">
    <location>
        <begin position="156"/>
        <end position="174"/>
    </location>
</feature>
<protein>
    <submittedName>
        <fullName evidence="2">Uncharacterized protein</fullName>
    </submittedName>
</protein>
<feature type="transmembrane region" description="Helical" evidence="1">
    <location>
        <begin position="92"/>
        <end position="115"/>
    </location>
</feature>
<evidence type="ECO:0000256" key="1">
    <source>
        <dbReference type="SAM" id="Phobius"/>
    </source>
</evidence>
<dbReference type="OrthoDB" id="1679483at2"/>
<dbReference type="AlphaFoldDB" id="A0A517DPJ5"/>
<dbReference type="EMBL" id="CP036259">
    <property type="protein sequence ID" value="QDR79196.1"/>
    <property type="molecule type" value="Genomic_DNA"/>
</dbReference>
<reference evidence="2 3" key="1">
    <citation type="submission" date="2019-02" db="EMBL/GenBank/DDBJ databases">
        <title>Closed genome of Sporomusa termitida DSM 4440.</title>
        <authorList>
            <person name="Poehlein A."/>
            <person name="Daniel R."/>
        </authorList>
    </citation>
    <scope>NUCLEOTIDE SEQUENCE [LARGE SCALE GENOMIC DNA]</scope>
    <source>
        <strain evidence="2 3">DSM 4440</strain>
    </source>
</reference>
<feature type="transmembrane region" description="Helical" evidence="1">
    <location>
        <begin position="127"/>
        <end position="150"/>
    </location>
</feature>
<evidence type="ECO:0000313" key="2">
    <source>
        <dbReference type="EMBL" id="QDR79196.1"/>
    </source>
</evidence>
<evidence type="ECO:0000313" key="3">
    <source>
        <dbReference type="Proteomes" id="UP000320776"/>
    </source>
</evidence>